<dbReference type="EMBL" id="JACHIP010000002">
    <property type="protein sequence ID" value="MBB5056973.1"/>
    <property type="molecule type" value="Genomic_DNA"/>
</dbReference>
<dbReference type="PANTHER" id="PTHR30151">
    <property type="entry name" value="ALKANE SULFONATE ABC TRANSPORTER-RELATED, MEMBRANE SUBUNIT"/>
    <property type="match status" value="1"/>
</dbReference>
<dbReference type="GO" id="GO:0055085">
    <property type="term" value="P:transmembrane transport"/>
    <property type="evidence" value="ECO:0007669"/>
    <property type="project" value="InterPro"/>
</dbReference>
<organism evidence="9 10">
    <name type="scientific">Granulicella aggregans</name>
    <dbReference type="NCBI Taxonomy" id="474949"/>
    <lineage>
        <taxon>Bacteria</taxon>
        <taxon>Pseudomonadati</taxon>
        <taxon>Acidobacteriota</taxon>
        <taxon>Terriglobia</taxon>
        <taxon>Terriglobales</taxon>
        <taxon>Acidobacteriaceae</taxon>
        <taxon>Granulicella</taxon>
    </lineage>
</organism>
<keyword evidence="6 7" id="KW-0472">Membrane</keyword>
<keyword evidence="3" id="KW-1003">Cell membrane</keyword>
<evidence type="ECO:0000256" key="7">
    <source>
        <dbReference type="RuleBase" id="RU363032"/>
    </source>
</evidence>
<dbReference type="RefSeq" id="WP_184215377.1">
    <property type="nucleotide sequence ID" value="NZ_JACHIP010000002.1"/>
</dbReference>
<keyword evidence="4 7" id="KW-0812">Transmembrane</keyword>
<evidence type="ECO:0000256" key="4">
    <source>
        <dbReference type="ARBA" id="ARBA00022692"/>
    </source>
</evidence>
<accession>A0A7W8E2K6</accession>
<name>A0A7W8E2K6_9BACT</name>
<evidence type="ECO:0000259" key="8">
    <source>
        <dbReference type="PROSITE" id="PS50928"/>
    </source>
</evidence>
<evidence type="ECO:0000313" key="10">
    <source>
        <dbReference type="Proteomes" id="UP000540989"/>
    </source>
</evidence>
<evidence type="ECO:0000256" key="2">
    <source>
        <dbReference type="ARBA" id="ARBA00022448"/>
    </source>
</evidence>
<dbReference type="Gene3D" id="1.10.3720.10">
    <property type="entry name" value="MetI-like"/>
    <property type="match status" value="1"/>
</dbReference>
<keyword evidence="10" id="KW-1185">Reference proteome</keyword>
<evidence type="ECO:0000256" key="3">
    <source>
        <dbReference type="ARBA" id="ARBA00022475"/>
    </source>
</evidence>
<dbReference type="InterPro" id="IPR035906">
    <property type="entry name" value="MetI-like_sf"/>
</dbReference>
<comment type="subcellular location">
    <subcellularLocation>
        <location evidence="1 7">Cell membrane</location>
        <topology evidence="1 7">Multi-pass membrane protein</topology>
    </subcellularLocation>
</comment>
<dbReference type="AlphaFoldDB" id="A0A7W8E2K6"/>
<evidence type="ECO:0000256" key="1">
    <source>
        <dbReference type="ARBA" id="ARBA00004651"/>
    </source>
</evidence>
<feature type="transmembrane region" description="Helical" evidence="7">
    <location>
        <begin position="223"/>
        <end position="245"/>
    </location>
</feature>
<dbReference type="PROSITE" id="PS50928">
    <property type="entry name" value="ABC_TM1"/>
    <property type="match status" value="1"/>
</dbReference>
<dbReference type="InterPro" id="IPR000515">
    <property type="entry name" value="MetI-like"/>
</dbReference>
<feature type="transmembrane region" description="Helical" evidence="7">
    <location>
        <begin position="103"/>
        <end position="122"/>
    </location>
</feature>
<dbReference type="SUPFAM" id="SSF161098">
    <property type="entry name" value="MetI-like"/>
    <property type="match status" value="1"/>
</dbReference>
<keyword evidence="5 7" id="KW-1133">Transmembrane helix</keyword>
<feature type="transmembrane region" description="Helical" evidence="7">
    <location>
        <begin position="128"/>
        <end position="147"/>
    </location>
</feature>
<dbReference type="PANTHER" id="PTHR30151:SF20">
    <property type="entry name" value="ABC TRANSPORTER PERMEASE PROTEIN HI_0355-RELATED"/>
    <property type="match status" value="1"/>
</dbReference>
<comment type="caution">
    <text evidence="9">The sequence shown here is derived from an EMBL/GenBank/DDBJ whole genome shotgun (WGS) entry which is preliminary data.</text>
</comment>
<feature type="transmembrane region" description="Helical" evidence="7">
    <location>
        <begin position="177"/>
        <end position="203"/>
    </location>
</feature>
<comment type="similarity">
    <text evidence="7">Belongs to the binding-protein-dependent transport system permease family.</text>
</comment>
<dbReference type="Pfam" id="PF00528">
    <property type="entry name" value="BPD_transp_1"/>
    <property type="match status" value="1"/>
</dbReference>
<protein>
    <submittedName>
        <fullName evidence="9">NitT/TauT family transport system permease protein</fullName>
    </submittedName>
</protein>
<keyword evidence="2 7" id="KW-0813">Transport</keyword>
<dbReference type="Proteomes" id="UP000540989">
    <property type="component" value="Unassembled WGS sequence"/>
</dbReference>
<sequence length="254" mass="26703">MTGPREKTSVGQISLIVAVQLALLAAWELLARSGALGISVPALSRVLQVYAQPRFAALLYRSAMATGKSALTGLLIGIVIGIVTAMVAHLLRPLRPGLDRLAVTINAIPAVALGPIFILMVSRELTPSLLATIPVSFLIYIAVSSGLRTASTGLGRMMTTFGAGKVKRLFYLEIPSALPSFLGGVKVSMTAAMIGAIVGEWFGAPTGLGIVILNTMQNFEIPLMWAAVLLVAGLALTGYGIAHLLERLVTRRFA</sequence>
<dbReference type="CDD" id="cd06261">
    <property type="entry name" value="TM_PBP2"/>
    <property type="match status" value="1"/>
</dbReference>
<evidence type="ECO:0000256" key="6">
    <source>
        <dbReference type="ARBA" id="ARBA00023136"/>
    </source>
</evidence>
<gene>
    <name evidence="9" type="ORF">HDF16_001658</name>
</gene>
<evidence type="ECO:0000256" key="5">
    <source>
        <dbReference type="ARBA" id="ARBA00022989"/>
    </source>
</evidence>
<evidence type="ECO:0000313" key="9">
    <source>
        <dbReference type="EMBL" id="MBB5056973.1"/>
    </source>
</evidence>
<proteinExistence type="inferred from homology"/>
<dbReference type="GO" id="GO:0005886">
    <property type="term" value="C:plasma membrane"/>
    <property type="evidence" value="ECO:0007669"/>
    <property type="project" value="UniProtKB-SubCell"/>
</dbReference>
<feature type="domain" description="ABC transmembrane type-1" evidence="8">
    <location>
        <begin position="59"/>
        <end position="242"/>
    </location>
</feature>
<reference evidence="9 10" key="1">
    <citation type="submission" date="2020-08" db="EMBL/GenBank/DDBJ databases">
        <title>Genomic Encyclopedia of Type Strains, Phase IV (KMG-V): Genome sequencing to study the core and pangenomes of soil and plant-associated prokaryotes.</title>
        <authorList>
            <person name="Whitman W."/>
        </authorList>
    </citation>
    <scope>NUCLEOTIDE SEQUENCE [LARGE SCALE GENOMIC DNA]</scope>
    <source>
        <strain evidence="9 10">M8UP14</strain>
    </source>
</reference>
<feature type="transmembrane region" description="Helical" evidence="7">
    <location>
        <begin position="70"/>
        <end position="91"/>
    </location>
</feature>